<name>A0ABW7H6J6_9BURK</name>
<organism evidence="3 4">
    <name type="scientific">Pelomonas candidula</name>
    <dbReference type="NCBI Taxonomy" id="3299025"/>
    <lineage>
        <taxon>Bacteria</taxon>
        <taxon>Pseudomonadati</taxon>
        <taxon>Pseudomonadota</taxon>
        <taxon>Betaproteobacteria</taxon>
        <taxon>Burkholderiales</taxon>
        <taxon>Sphaerotilaceae</taxon>
        <taxon>Roseateles</taxon>
    </lineage>
</organism>
<evidence type="ECO:0000256" key="1">
    <source>
        <dbReference type="SAM" id="SignalP"/>
    </source>
</evidence>
<proteinExistence type="predicted"/>
<protein>
    <submittedName>
        <fullName evidence="3">DUF4382 domain-containing protein</fullName>
    </submittedName>
</protein>
<keyword evidence="1" id="KW-0732">Signal</keyword>
<dbReference type="Proteomes" id="UP001606134">
    <property type="component" value="Unassembled WGS sequence"/>
</dbReference>
<accession>A0ABW7H6J6</accession>
<evidence type="ECO:0000259" key="2">
    <source>
        <dbReference type="Pfam" id="PF14321"/>
    </source>
</evidence>
<feature type="chain" id="PRO_5047384974" evidence="1">
    <location>
        <begin position="24"/>
        <end position="396"/>
    </location>
</feature>
<feature type="signal peptide" evidence="1">
    <location>
        <begin position="1"/>
        <end position="23"/>
    </location>
</feature>
<dbReference type="InterPro" id="IPR013784">
    <property type="entry name" value="Carb-bd-like_fold"/>
</dbReference>
<feature type="domain" description="DUF4382" evidence="2">
    <location>
        <begin position="38"/>
        <end position="190"/>
    </location>
</feature>
<gene>
    <name evidence="3" type="ORF">ACG04R_02510</name>
</gene>
<dbReference type="EMBL" id="JBIGIC010000001">
    <property type="protein sequence ID" value="MFG6485525.1"/>
    <property type="molecule type" value="Genomic_DNA"/>
</dbReference>
<reference evidence="3 4" key="1">
    <citation type="submission" date="2024-08" db="EMBL/GenBank/DDBJ databases">
        <authorList>
            <person name="Lu H."/>
        </authorList>
    </citation>
    <scope>NUCLEOTIDE SEQUENCE [LARGE SCALE GENOMIC DNA]</scope>
    <source>
        <strain evidence="3 4">BYS78W</strain>
    </source>
</reference>
<dbReference type="SUPFAM" id="SSF49452">
    <property type="entry name" value="Starch-binding domain-like"/>
    <property type="match status" value="1"/>
</dbReference>
<dbReference type="Gene3D" id="2.60.40.1120">
    <property type="entry name" value="Carboxypeptidase-like, regulatory domain"/>
    <property type="match status" value="1"/>
</dbReference>
<dbReference type="InterPro" id="IPR025491">
    <property type="entry name" value="DUF4382"/>
</dbReference>
<dbReference type="PROSITE" id="PS51257">
    <property type="entry name" value="PROKAR_LIPOPROTEIN"/>
    <property type="match status" value="1"/>
</dbReference>
<dbReference type="RefSeq" id="WP_394406207.1">
    <property type="nucleotide sequence ID" value="NZ_JBIGIC010000001.1"/>
</dbReference>
<dbReference type="Pfam" id="PF14321">
    <property type="entry name" value="DUF4382"/>
    <property type="match status" value="1"/>
</dbReference>
<evidence type="ECO:0000313" key="4">
    <source>
        <dbReference type="Proteomes" id="UP001606134"/>
    </source>
</evidence>
<evidence type="ECO:0000313" key="3">
    <source>
        <dbReference type="EMBL" id="MFG6485525.1"/>
    </source>
</evidence>
<comment type="caution">
    <text evidence="3">The sequence shown here is derived from an EMBL/GenBank/DDBJ whole genome shotgun (WGS) entry which is preliminary data.</text>
</comment>
<keyword evidence="4" id="KW-1185">Reference proteome</keyword>
<sequence length="396" mass="39598">MNTQRRLFAALAVAGLTLLTACGGGGSDSGSSTPMNAGTLSLSLTDAPSCGYDHVNVTIQKIRINQSSTASDTDAGWTDLTLAPAKRVDLLTLSNGVLASLGQIPLQAGHYSQLRLVLAANDTTNPLQNSVVPTGGAEVALTTPSAIQTGIKLNADITIAANQLADFVLDFDACKSVVSAGASGKYQLKPVVAVTPNYISGVSGYVDASVANGNTLVSVQQGGVVVKATAPDSTGKFLLQPVAPGSYDLVVTAPGRANEVVTGLTVTASTVTTLNAAAAPLVLSASLNGTAAGTVSTGTTPIDANVRALQTLSNGDKVEILSRTVDTTTGAYSYALPVGGTMVAAYVAPLGSLSFSADIAATAKYGLEASSAGVVKTAGPLTLSAGATTTTNFTFP</sequence>